<dbReference type="InterPro" id="IPR052140">
    <property type="entry name" value="Dev_Signal_Hedgehog-like"/>
</dbReference>
<dbReference type="GO" id="GO:0016540">
    <property type="term" value="P:protein autoprocessing"/>
    <property type="evidence" value="ECO:0007669"/>
    <property type="project" value="InterPro"/>
</dbReference>
<comment type="subcellular location">
    <subcellularLocation>
        <location evidence="1">Secreted</location>
        <location evidence="1">Extracellular space</location>
    </subcellularLocation>
</comment>
<dbReference type="AlphaFoldDB" id="A0AAV8V565"/>
<feature type="domain" description="Hedgehog protein Hint" evidence="4">
    <location>
        <begin position="216"/>
        <end position="367"/>
    </location>
</feature>
<evidence type="ECO:0000259" key="4">
    <source>
        <dbReference type="Pfam" id="PF01079"/>
    </source>
</evidence>
<feature type="chain" id="PRO_5043720558" description="Hedgehog protein Hint domain-containing protein" evidence="3">
    <location>
        <begin position="20"/>
        <end position="398"/>
    </location>
</feature>
<dbReference type="EMBL" id="JAMWBK010000001">
    <property type="protein sequence ID" value="KAJ8908621.1"/>
    <property type="molecule type" value="Genomic_DNA"/>
</dbReference>
<evidence type="ECO:0000256" key="1">
    <source>
        <dbReference type="ARBA" id="ARBA00004239"/>
    </source>
</evidence>
<dbReference type="PANTHER" id="PTHR46706:SF12">
    <property type="entry name" value="PROTEIN QUA-1-RELATED"/>
    <property type="match status" value="1"/>
</dbReference>
<dbReference type="PRINTS" id="PR00632">
    <property type="entry name" value="SONICHHOG"/>
</dbReference>
<name>A0AAV8V565_9RHOD</name>
<dbReference type="InterPro" id="IPR001767">
    <property type="entry name" value="Hedgehog_Hint"/>
</dbReference>
<evidence type="ECO:0000313" key="6">
    <source>
        <dbReference type="Proteomes" id="UP001157974"/>
    </source>
</evidence>
<comment type="caution">
    <text evidence="5">The sequence shown here is derived from an EMBL/GenBank/DDBJ whole genome shotgun (WGS) entry which is preliminary data.</text>
</comment>
<proteinExistence type="predicted"/>
<dbReference type="GO" id="GO:0005576">
    <property type="term" value="C:extracellular region"/>
    <property type="evidence" value="ECO:0007669"/>
    <property type="project" value="UniProtKB-SubCell"/>
</dbReference>
<keyword evidence="3" id="KW-0732">Signal</keyword>
<sequence length="398" mass="43848">MTKCMVLMLLLGLIVGSRATGELNKKLTVSPVAAWTPVQEIMYPSSGVCVDSVLIKWRLTNEPVQDFDFRYRLYPVTSLHFGAVCTSEDSAYSSAIFYNSFNYADVPGIMDSLSYVLLDDDVGGFVYELMTMKTSITYYFNQEINCSGDVGFSATVNSQDYSPENPVSNPIGFVFTAQEGMMLNGYVFQAGVRYLNYILMDSNGYVERFCSYVDELCFPADAVVELEDGSLKTMPELVVGESVRVGPEDFSEVFFFGHRDGDETAEYVKLHGENDVSVSLSSLHYIYANGVLVSGSHVKLGDVLSLSNGQTSKVIAISKQPMTGAFAPHTLHGDIVVNGVIASSYTRVVHPNLAHKLLAPIRFLYRIGFPSLTFLEKSSRANFVTTMRLPTGPPSFQV</sequence>
<dbReference type="InterPro" id="IPR036844">
    <property type="entry name" value="Hint_dom_sf"/>
</dbReference>
<dbReference type="GO" id="GO:0007267">
    <property type="term" value="P:cell-cell signaling"/>
    <property type="evidence" value="ECO:0007669"/>
    <property type="project" value="InterPro"/>
</dbReference>
<organism evidence="5 6">
    <name type="scientific">Rhodosorus marinus</name>
    <dbReference type="NCBI Taxonomy" id="101924"/>
    <lineage>
        <taxon>Eukaryota</taxon>
        <taxon>Rhodophyta</taxon>
        <taxon>Stylonematophyceae</taxon>
        <taxon>Stylonematales</taxon>
        <taxon>Stylonemataceae</taxon>
        <taxon>Rhodosorus</taxon>
    </lineage>
</organism>
<dbReference type="InterPro" id="IPR001657">
    <property type="entry name" value="Hedgehog"/>
</dbReference>
<gene>
    <name evidence="5" type="ORF">NDN08_005326</name>
</gene>
<evidence type="ECO:0000256" key="3">
    <source>
        <dbReference type="SAM" id="SignalP"/>
    </source>
</evidence>
<reference evidence="5 6" key="1">
    <citation type="journal article" date="2023" name="Nat. Commun.">
        <title>Origin of minicircular mitochondrial genomes in red algae.</title>
        <authorList>
            <person name="Lee Y."/>
            <person name="Cho C.H."/>
            <person name="Lee Y.M."/>
            <person name="Park S.I."/>
            <person name="Yang J.H."/>
            <person name="West J.A."/>
            <person name="Bhattacharya D."/>
            <person name="Yoon H.S."/>
        </authorList>
    </citation>
    <scope>NUCLEOTIDE SEQUENCE [LARGE SCALE GENOMIC DNA]</scope>
    <source>
        <strain evidence="5 6">CCMP1338</strain>
        <tissue evidence="5">Whole cell</tissue>
    </source>
</reference>
<evidence type="ECO:0000313" key="5">
    <source>
        <dbReference type="EMBL" id="KAJ8908621.1"/>
    </source>
</evidence>
<dbReference type="Gene3D" id="2.170.16.10">
    <property type="entry name" value="Hedgehog/Intein (Hint) domain"/>
    <property type="match status" value="1"/>
</dbReference>
<evidence type="ECO:0000256" key="2">
    <source>
        <dbReference type="ARBA" id="ARBA00022473"/>
    </source>
</evidence>
<keyword evidence="6" id="KW-1185">Reference proteome</keyword>
<dbReference type="CDD" id="cd00081">
    <property type="entry name" value="Hint"/>
    <property type="match status" value="1"/>
</dbReference>
<accession>A0AAV8V565</accession>
<keyword evidence="2" id="KW-0217">Developmental protein</keyword>
<protein>
    <recommendedName>
        <fullName evidence="4">Hedgehog protein Hint domain-containing protein</fullName>
    </recommendedName>
</protein>
<dbReference type="PANTHER" id="PTHR46706">
    <property type="entry name" value="PROTEIN QUA-1-RELATED"/>
    <property type="match status" value="1"/>
</dbReference>
<dbReference type="Proteomes" id="UP001157974">
    <property type="component" value="Unassembled WGS sequence"/>
</dbReference>
<feature type="signal peptide" evidence="3">
    <location>
        <begin position="1"/>
        <end position="19"/>
    </location>
</feature>
<dbReference type="Pfam" id="PF01079">
    <property type="entry name" value="Hint"/>
    <property type="match status" value="1"/>
</dbReference>
<dbReference type="SUPFAM" id="SSF51294">
    <property type="entry name" value="Hedgehog/intein (Hint) domain"/>
    <property type="match status" value="1"/>
</dbReference>